<evidence type="ECO:0000259" key="1">
    <source>
        <dbReference type="Pfam" id="PF12961"/>
    </source>
</evidence>
<dbReference type="AlphaFoldDB" id="A0A7R6P8T7"/>
<accession>A0A7R6P8T7</accession>
<dbReference type="KEGG" id="njp:NEJAP_1392"/>
<dbReference type="RefSeq" id="WP_201349953.1">
    <property type="nucleotide sequence ID" value="NZ_AP014546.1"/>
</dbReference>
<protein>
    <recommendedName>
        <fullName evidence="1">DUF3850 domain-containing protein</fullName>
    </recommendedName>
</protein>
<gene>
    <name evidence="2" type="ORF">NEJAP_1392</name>
</gene>
<organism evidence="2 3">
    <name type="scientific">Neptunomonas japonica JAMM 1380</name>
    <dbReference type="NCBI Taxonomy" id="1441457"/>
    <lineage>
        <taxon>Bacteria</taxon>
        <taxon>Pseudomonadati</taxon>
        <taxon>Pseudomonadota</taxon>
        <taxon>Gammaproteobacteria</taxon>
        <taxon>Oceanospirillales</taxon>
        <taxon>Oceanospirillaceae</taxon>
        <taxon>Neptunomonas</taxon>
    </lineage>
</organism>
<reference evidence="2 3" key="1">
    <citation type="journal article" date="2008" name="Int. J. Syst. Evol. Microbiol.">
        <title>Neptunomonas japonica sp. nov., an Osedax japonicus symbiont-like bacterium isolated from sediment adjacent to sperm whale carcasses off Kagoshima, Japan.</title>
        <authorList>
            <person name="Miyazaki M."/>
            <person name="Nogi Y."/>
            <person name="Fujiwara Y."/>
            <person name="Kawato M."/>
            <person name="Kubokawa K."/>
            <person name="Horikoshi K."/>
        </authorList>
    </citation>
    <scope>NUCLEOTIDE SEQUENCE [LARGE SCALE GENOMIC DNA]</scope>
    <source>
        <strain evidence="2 3">JAMM 1380</strain>
    </source>
</reference>
<evidence type="ECO:0000313" key="3">
    <source>
        <dbReference type="Proteomes" id="UP000595332"/>
    </source>
</evidence>
<dbReference type="InterPro" id="IPR015947">
    <property type="entry name" value="PUA-like_sf"/>
</dbReference>
<dbReference type="EMBL" id="AP014546">
    <property type="protein sequence ID" value="BBB29344.1"/>
    <property type="molecule type" value="Genomic_DNA"/>
</dbReference>
<dbReference type="SUPFAM" id="SSF88697">
    <property type="entry name" value="PUA domain-like"/>
    <property type="match status" value="1"/>
</dbReference>
<evidence type="ECO:0000313" key="2">
    <source>
        <dbReference type="EMBL" id="BBB29344.1"/>
    </source>
</evidence>
<dbReference type="Gene3D" id="2.30.130.30">
    <property type="entry name" value="Hypothetical protein"/>
    <property type="match status" value="1"/>
</dbReference>
<sequence>MKKHHLKTDPQVFQQSLAGLKPFEIRLNDRDFAVGDILVLQETTTTGFRIQEGAPLEYTGSELVTEITSIVSGYGLSDGWVVMGVKPA</sequence>
<keyword evidence="3" id="KW-1185">Reference proteome</keyword>
<dbReference type="Pfam" id="PF12961">
    <property type="entry name" value="DUF3850"/>
    <property type="match status" value="1"/>
</dbReference>
<feature type="domain" description="DUF3850" evidence="1">
    <location>
        <begin position="4"/>
        <end position="85"/>
    </location>
</feature>
<dbReference type="Proteomes" id="UP000595332">
    <property type="component" value="Chromosome"/>
</dbReference>
<dbReference type="InterPro" id="IPR039440">
    <property type="entry name" value="DUF3850"/>
</dbReference>
<proteinExistence type="predicted"/>
<name>A0A7R6P8T7_9GAMM</name>